<dbReference type="Proteomes" id="UP001291623">
    <property type="component" value="Unassembled WGS sequence"/>
</dbReference>
<dbReference type="Gene3D" id="1.20.120.1750">
    <property type="match status" value="1"/>
</dbReference>
<reference evidence="1" key="1">
    <citation type="submission" date="2023-12" db="EMBL/GenBank/DDBJ databases">
        <title>Genome assembly of Anisodus tanguticus.</title>
        <authorList>
            <person name="Wang Y.-J."/>
        </authorList>
    </citation>
    <scope>NUCLEOTIDE SEQUENCE</scope>
    <source>
        <strain evidence="1">KB-2021</strain>
        <tissue evidence="1">Leaf</tissue>
    </source>
</reference>
<name>A0AAE1QSY1_9SOLA</name>
<evidence type="ECO:0000313" key="1">
    <source>
        <dbReference type="EMBL" id="KAK4338998.1"/>
    </source>
</evidence>
<protein>
    <submittedName>
        <fullName evidence="1">Uncharacterized protein</fullName>
    </submittedName>
</protein>
<organism evidence="1 2">
    <name type="scientific">Anisodus tanguticus</name>
    <dbReference type="NCBI Taxonomy" id="243964"/>
    <lineage>
        <taxon>Eukaryota</taxon>
        <taxon>Viridiplantae</taxon>
        <taxon>Streptophyta</taxon>
        <taxon>Embryophyta</taxon>
        <taxon>Tracheophyta</taxon>
        <taxon>Spermatophyta</taxon>
        <taxon>Magnoliopsida</taxon>
        <taxon>eudicotyledons</taxon>
        <taxon>Gunneridae</taxon>
        <taxon>Pentapetalae</taxon>
        <taxon>asterids</taxon>
        <taxon>lamiids</taxon>
        <taxon>Solanales</taxon>
        <taxon>Solanaceae</taxon>
        <taxon>Solanoideae</taxon>
        <taxon>Hyoscyameae</taxon>
        <taxon>Anisodus</taxon>
    </lineage>
</organism>
<evidence type="ECO:0000313" key="2">
    <source>
        <dbReference type="Proteomes" id="UP001291623"/>
    </source>
</evidence>
<sequence>MGEVNVKELSELQSIPETQLKFVLEAWKQTVECRRVLKWTYAYGFYLPDVEHTKRRFLSTCKAGRRSVWKENELEIYLKVEEGNSKTFDDFRIKLSGLTSVTKNYFENLVRALQNGLEDVDSKGAVGNIPTSSKNVVVSSKRTSSRDTESISPSPRLEKLHRLLRYHGRFIISRND</sequence>
<dbReference type="AlphaFoldDB" id="A0AAE1QSY1"/>
<gene>
    <name evidence="1" type="ORF">RND71_040460</name>
</gene>
<accession>A0AAE1QSY1</accession>
<dbReference type="EMBL" id="JAVYJV010000023">
    <property type="protein sequence ID" value="KAK4338998.1"/>
    <property type="molecule type" value="Genomic_DNA"/>
</dbReference>
<proteinExistence type="predicted"/>
<comment type="caution">
    <text evidence="1">The sequence shown here is derived from an EMBL/GenBank/DDBJ whole genome shotgun (WGS) entry which is preliminary data.</text>
</comment>
<keyword evidence="2" id="KW-1185">Reference proteome</keyword>